<name>A0A9P6U6F2_9FUNG</name>
<accession>A0A9P6U6F2</accession>
<evidence type="ECO:0000256" key="1">
    <source>
        <dbReference type="SAM" id="Phobius"/>
    </source>
</evidence>
<feature type="transmembrane region" description="Helical" evidence="1">
    <location>
        <begin position="145"/>
        <end position="171"/>
    </location>
</feature>
<keyword evidence="3" id="KW-1185">Reference proteome</keyword>
<reference evidence="2" key="1">
    <citation type="journal article" date="2020" name="Fungal Divers.">
        <title>Resolving the Mortierellaceae phylogeny through synthesis of multi-gene phylogenetics and phylogenomics.</title>
        <authorList>
            <person name="Vandepol N."/>
            <person name="Liber J."/>
            <person name="Desiro A."/>
            <person name="Na H."/>
            <person name="Kennedy M."/>
            <person name="Barry K."/>
            <person name="Grigoriev I.V."/>
            <person name="Miller A.N."/>
            <person name="O'Donnell K."/>
            <person name="Stajich J.E."/>
            <person name="Bonito G."/>
        </authorList>
    </citation>
    <scope>NUCLEOTIDE SEQUENCE</scope>
    <source>
        <strain evidence="2">KOD948</strain>
    </source>
</reference>
<keyword evidence="1" id="KW-1133">Transmembrane helix</keyword>
<dbReference type="OrthoDB" id="2409959at2759"/>
<dbReference type="AlphaFoldDB" id="A0A9P6U6F2"/>
<feature type="transmembrane region" description="Helical" evidence="1">
    <location>
        <begin position="75"/>
        <end position="95"/>
    </location>
</feature>
<comment type="caution">
    <text evidence="2">The sequence shown here is derived from an EMBL/GenBank/DDBJ whole genome shotgun (WGS) entry which is preliminary data.</text>
</comment>
<dbReference type="EMBL" id="JAAAJA010000118">
    <property type="protein sequence ID" value="KAG0261692.1"/>
    <property type="molecule type" value="Genomic_DNA"/>
</dbReference>
<evidence type="ECO:0000313" key="3">
    <source>
        <dbReference type="Proteomes" id="UP000726737"/>
    </source>
</evidence>
<organism evidence="2 3">
    <name type="scientific">Mortierella polycephala</name>
    <dbReference type="NCBI Taxonomy" id="41804"/>
    <lineage>
        <taxon>Eukaryota</taxon>
        <taxon>Fungi</taxon>
        <taxon>Fungi incertae sedis</taxon>
        <taxon>Mucoromycota</taxon>
        <taxon>Mortierellomycotina</taxon>
        <taxon>Mortierellomycetes</taxon>
        <taxon>Mortierellales</taxon>
        <taxon>Mortierellaceae</taxon>
        <taxon>Mortierella</taxon>
    </lineage>
</organism>
<gene>
    <name evidence="2" type="ORF">BG011_000788</name>
</gene>
<dbReference type="Proteomes" id="UP000726737">
    <property type="component" value="Unassembled WGS sequence"/>
</dbReference>
<keyword evidence="1" id="KW-0472">Membrane</keyword>
<evidence type="ECO:0000313" key="2">
    <source>
        <dbReference type="EMBL" id="KAG0261692.1"/>
    </source>
</evidence>
<keyword evidence="1" id="KW-0812">Transmembrane</keyword>
<feature type="transmembrane region" description="Helical" evidence="1">
    <location>
        <begin position="101"/>
        <end position="124"/>
    </location>
</feature>
<protein>
    <submittedName>
        <fullName evidence="2">Uncharacterized protein</fullName>
    </submittedName>
</protein>
<proteinExistence type="predicted"/>
<sequence>MSSAHILVSRIGLSLATSERISALAPFLTPSVSINLVLGAYHLMMGLLLGVVKYHQIHKSKTYTAHPYISTAHRASLMYGFASAQLAGVALFSAWSERTNVLASVANQTYFVSAVITYALHGLLKDTTNQLKEPHKLGEKGTLPAWLVRFYMVTLILAEVVGCGVLCAGMVKTIVDVLSTSAITF</sequence>